<reference evidence="6" key="1">
    <citation type="submission" date="2024-05" db="EMBL/GenBank/DDBJ databases">
        <title>30 novel species of actinomycetes from the DSMZ collection.</title>
        <authorList>
            <person name="Nouioui I."/>
        </authorList>
    </citation>
    <scope>NUCLEOTIDE SEQUENCE</scope>
    <source>
        <strain evidence="6">DSM 41529</strain>
    </source>
</reference>
<keyword evidence="1" id="KW-0805">Transcription regulation</keyword>
<dbReference type="PANTHER" id="PTHR30055:SF234">
    <property type="entry name" value="HTH-TYPE TRANSCRIPTIONAL REGULATOR BETI"/>
    <property type="match status" value="1"/>
</dbReference>
<feature type="DNA-binding region" description="H-T-H motif" evidence="4">
    <location>
        <begin position="37"/>
        <end position="56"/>
    </location>
</feature>
<dbReference type="EMBL" id="JAVRFD010000004">
    <property type="protein sequence ID" value="MDT0543202.1"/>
    <property type="molecule type" value="Genomic_DNA"/>
</dbReference>
<keyword evidence="3" id="KW-0804">Transcription</keyword>
<proteinExistence type="predicted"/>
<dbReference type="SUPFAM" id="SSF48498">
    <property type="entry name" value="Tetracyclin repressor-like, C-terminal domain"/>
    <property type="match status" value="1"/>
</dbReference>
<keyword evidence="7" id="KW-1185">Reference proteome</keyword>
<dbReference type="InterPro" id="IPR001647">
    <property type="entry name" value="HTH_TetR"/>
</dbReference>
<dbReference type="InterPro" id="IPR009057">
    <property type="entry name" value="Homeodomain-like_sf"/>
</dbReference>
<dbReference type="InterPro" id="IPR050109">
    <property type="entry name" value="HTH-type_TetR-like_transc_reg"/>
</dbReference>
<feature type="domain" description="HTH tetR-type" evidence="5">
    <location>
        <begin position="14"/>
        <end position="74"/>
    </location>
</feature>
<dbReference type="PROSITE" id="PS50977">
    <property type="entry name" value="HTH_TETR_2"/>
    <property type="match status" value="1"/>
</dbReference>
<dbReference type="PRINTS" id="PR00455">
    <property type="entry name" value="HTHTETR"/>
</dbReference>
<gene>
    <name evidence="6" type="ORF">RND15_10795</name>
</gene>
<organism evidence="6 7">
    <name type="scientific">Streptomyces lonegramiae</name>
    <dbReference type="NCBI Taxonomy" id="3075524"/>
    <lineage>
        <taxon>Bacteria</taxon>
        <taxon>Bacillati</taxon>
        <taxon>Actinomycetota</taxon>
        <taxon>Actinomycetes</taxon>
        <taxon>Kitasatosporales</taxon>
        <taxon>Streptomycetaceae</taxon>
        <taxon>Streptomyces</taxon>
    </lineage>
</organism>
<dbReference type="InterPro" id="IPR036271">
    <property type="entry name" value="Tet_transcr_reg_TetR-rel_C_sf"/>
</dbReference>
<protein>
    <submittedName>
        <fullName evidence="6">TetR/AcrR family transcriptional regulator</fullName>
    </submittedName>
</protein>
<accession>A0ABU2XBA1</accession>
<dbReference type="Proteomes" id="UP001180754">
    <property type="component" value="Unassembled WGS sequence"/>
</dbReference>
<evidence type="ECO:0000259" key="5">
    <source>
        <dbReference type="PROSITE" id="PS50977"/>
    </source>
</evidence>
<name>A0ABU2XBA1_9ACTN</name>
<dbReference type="Pfam" id="PF00440">
    <property type="entry name" value="TetR_N"/>
    <property type="match status" value="1"/>
</dbReference>
<evidence type="ECO:0000313" key="6">
    <source>
        <dbReference type="EMBL" id="MDT0543202.1"/>
    </source>
</evidence>
<sequence length="193" mass="21652">MPKLWNETIEEHRHAVREAILRTTWSLATEQGPMSVTMSQIAEKVGIGRATLYKYFPDVESILSAFHERHVASHIEQLRQLRDSLPDPGERVRAVLERYALISYRRRGQGTEELSALLHRGEAIVQAQRDLSRLFEDVIAQAAAAQALRDDIAPRELATYCLHSLTAAADLPSEAAVHRLVGLTLAGMHTRAR</sequence>
<dbReference type="SUPFAM" id="SSF46689">
    <property type="entry name" value="Homeodomain-like"/>
    <property type="match status" value="1"/>
</dbReference>
<dbReference type="Gene3D" id="1.10.357.10">
    <property type="entry name" value="Tetracycline Repressor, domain 2"/>
    <property type="match status" value="1"/>
</dbReference>
<evidence type="ECO:0000256" key="1">
    <source>
        <dbReference type="ARBA" id="ARBA00023015"/>
    </source>
</evidence>
<evidence type="ECO:0000313" key="7">
    <source>
        <dbReference type="Proteomes" id="UP001180754"/>
    </source>
</evidence>
<evidence type="ECO:0000256" key="2">
    <source>
        <dbReference type="ARBA" id="ARBA00023125"/>
    </source>
</evidence>
<evidence type="ECO:0000256" key="4">
    <source>
        <dbReference type="PROSITE-ProRule" id="PRU00335"/>
    </source>
</evidence>
<keyword evidence="2 4" id="KW-0238">DNA-binding</keyword>
<dbReference type="RefSeq" id="WP_311723570.1">
    <property type="nucleotide sequence ID" value="NZ_JAVRFD010000004.1"/>
</dbReference>
<dbReference type="PANTHER" id="PTHR30055">
    <property type="entry name" value="HTH-TYPE TRANSCRIPTIONAL REGULATOR RUTR"/>
    <property type="match status" value="1"/>
</dbReference>
<comment type="caution">
    <text evidence="6">The sequence shown here is derived from an EMBL/GenBank/DDBJ whole genome shotgun (WGS) entry which is preliminary data.</text>
</comment>
<evidence type="ECO:0000256" key="3">
    <source>
        <dbReference type="ARBA" id="ARBA00023163"/>
    </source>
</evidence>